<dbReference type="SUPFAM" id="SSF48452">
    <property type="entry name" value="TPR-like"/>
    <property type="match status" value="1"/>
</dbReference>
<reference evidence="8 9" key="1">
    <citation type="submission" date="2020-08" db="EMBL/GenBank/DDBJ databases">
        <authorList>
            <person name="Mo P."/>
        </authorList>
    </citation>
    <scope>NUCLEOTIDE SEQUENCE [LARGE SCALE GENOMIC DNA]</scope>
    <source>
        <strain evidence="8 9">CGMCC 4.1532</strain>
    </source>
</reference>
<evidence type="ECO:0000256" key="6">
    <source>
        <dbReference type="SAM" id="MobiDB-lite"/>
    </source>
</evidence>
<proteinExistence type="inferred from homology"/>
<dbReference type="RefSeq" id="WP_185720958.1">
    <property type="nucleotide sequence ID" value="NZ_BAAAWI010000001.1"/>
</dbReference>
<dbReference type="PANTHER" id="PTHR35807:SF1">
    <property type="entry name" value="TRANSCRIPTIONAL REGULATOR REDD"/>
    <property type="match status" value="1"/>
</dbReference>
<dbReference type="GO" id="GO:0000160">
    <property type="term" value="P:phosphorelay signal transduction system"/>
    <property type="evidence" value="ECO:0007669"/>
    <property type="project" value="InterPro"/>
</dbReference>
<organism evidence="8 9">
    <name type="scientific">Pseudonocardia petroleophila</name>
    <dbReference type="NCBI Taxonomy" id="37331"/>
    <lineage>
        <taxon>Bacteria</taxon>
        <taxon>Bacillati</taxon>
        <taxon>Actinomycetota</taxon>
        <taxon>Actinomycetes</taxon>
        <taxon>Pseudonocardiales</taxon>
        <taxon>Pseudonocardiaceae</taxon>
        <taxon>Pseudonocardia</taxon>
    </lineage>
</organism>
<evidence type="ECO:0000256" key="5">
    <source>
        <dbReference type="PROSITE-ProRule" id="PRU01091"/>
    </source>
</evidence>
<dbReference type="InterPro" id="IPR036388">
    <property type="entry name" value="WH-like_DNA-bd_sf"/>
</dbReference>
<evidence type="ECO:0000256" key="1">
    <source>
        <dbReference type="ARBA" id="ARBA00005820"/>
    </source>
</evidence>
<dbReference type="PANTHER" id="PTHR35807">
    <property type="entry name" value="TRANSCRIPTIONAL REGULATOR REDD-RELATED"/>
    <property type="match status" value="1"/>
</dbReference>
<dbReference type="InterPro" id="IPR011990">
    <property type="entry name" value="TPR-like_helical_dom_sf"/>
</dbReference>
<name>A0A7G7MMX3_9PSEU</name>
<dbReference type="SMART" id="SM00862">
    <property type="entry name" value="Trans_reg_C"/>
    <property type="match status" value="1"/>
</dbReference>
<dbReference type="EMBL" id="CP060131">
    <property type="protein sequence ID" value="QNG54134.1"/>
    <property type="molecule type" value="Genomic_DNA"/>
</dbReference>
<protein>
    <submittedName>
        <fullName evidence="8">AAA family ATPase</fullName>
    </submittedName>
</protein>
<dbReference type="InterPro" id="IPR027417">
    <property type="entry name" value="P-loop_NTPase"/>
</dbReference>
<dbReference type="InterPro" id="IPR041664">
    <property type="entry name" value="AAA_16"/>
</dbReference>
<gene>
    <name evidence="8" type="ORF">H6H00_09660</name>
</gene>
<dbReference type="KEGG" id="ppel:H6H00_09660"/>
<dbReference type="CDD" id="cd15831">
    <property type="entry name" value="BTAD"/>
    <property type="match status" value="1"/>
</dbReference>
<dbReference type="AlphaFoldDB" id="A0A7G7MMX3"/>
<dbReference type="Gene3D" id="1.10.10.10">
    <property type="entry name" value="Winged helix-like DNA-binding domain superfamily/Winged helix DNA-binding domain"/>
    <property type="match status" value="1"/>
</dbReference>
<evidence type="ECO:0000256" key="2">
    <source>
        <dbReference type="ARBA" id="ARBA00023015"/>
    </source>
</evidence>
<dbReference type="GO" id="GO:0003677">
    <property type="term" value="F:DNA binding"/>
    <property type="evidence" value="ECO:0007669"/>
    <property type="project" value="UniProtKB-UniRule"/>
</dbReference>
<keyword evidence="4" id="KW-0804">Transcription</keyword>
<dbReference type="InterPro" id="IPR001867">
    <property type="entry name" value="OmpR/PhoB-type_DNA-bd"/>
</dbReference>
<dbReference type="Gene3D" id="3.40.50.300">
    <property type="entry name" value="P-loop containing nucleotide triphosphate hydrolases"/>
    <property type="match status" value="1"/>
</dbReference>
<dbReference type="PROSITE" id="PS51755">
    <property type="entry name" value="OMPR_PHOB"/>
    <property type="match status" value="1"/>
</dbReference>
<dbReference type="FunFam" id="1.25.40.10:FF:000222">
    <property type="entry name" value="SARP family transcriptional regulator"/>
    <property type="match status" value="1"/>
</dbReference>
<feature type="compositionally biased region" description="Pro residues" evidence="6">
    <location>
        <begin position="257"/>
        <end position="271"/>
    </location>
</feature>
<dbReference type="Pfam" id="PF00486">
    <property type="entry name" value="Trans_reg_C"/>
    <property type="match status" value="1"/>
</dbReference>
<keyword evidence="3 5" id="KW-0238">DNA-binding</keyword>
<feature type="DNA-binding region" description="OmpR/PhoB-type" evidence="5">
    <location>
        <begin position="1"/>
        <end position="97"/>
    </location>
</feature>
<evidence type="ECO:0000259" key="7">
    <source>
        <dbReference type="PROSITE" id="PS51755"/>
    </source>
</evidence>
<dbReference type="SMART" id="SM01043">
    <property type="entry name" value="BTAD"/>
    <property type="match status" value="1"/>
</dbReference>
<evidence type="ECO:0000256" key="3">
    <source>
        <dbReference type="ARBA" id="ARBA00023125"/>
    </source>
</evidence>
<accession>A0A7G7MMX3</accession>
<dbReference type="InterPro" id="IPR005158">
    <property type="entry name" value="BTAD"/>
</dbReference>
<dbReference type="SUPFAM" id="SSF52540">
    <property type="entry name" value="P-loop containing nucleoside triphosphate hydrolases"/>
    <property type="match status" value="1"/>
</dbReference>
<dbReference type="InterPro" id="IPR051677">
    <property type="entry name" value="AfsR-DnrI-RedD_regulator"/>
</dbReference>
<dbReference type="Pfam" id="PF03704">
    <property type="entry name" value="BTAD"/>
    <property type="match status" value="1"/>
</dbReference>
<evidence type="ECO:0000256" key="4">
    <source>
        <dbReference type="ARBA" id="ARBA00023163"/>
    </source>
</evidence>
<comment type="similarity">
    <text evidence="1">Belongs to the AfsR/DnrI/RedD regulatory family.</text>
</comment>
<dbReference type="Gene3D" id="1.25.40.10">
    <property type="entry name" value="Tetratricopeptide repeat domain"/>
    <property type="match status" value="1"/>
</dbReference>
<keyword evidence="9" id="KW-1185">Reference proteome</keyword>
<feature type="region of interest" description="Disordered" evidence="6">
    <location>
        <begin position="252"/>
        <end position="272"/>
    </location>
</feature>
<dbReference type="GO" id="GO:0006355">
    <property type="term" value="P:regulation of DNA-templated transcription"/>
    <property type="evidence" value="ECO:0007669"/>
    <property type="project" value="InterPro"/>
</dbReference>
<keyword evidence="2" id="KW-0805">Transcription regulation</keyword>
<evidence type="ECO:0000313" key="8">
    <source>
        <dbReference type="EMBL" id="QNG54134.1"/>
    </source>
</evidence>
<feature type="domain" description="OmpR/PhoB-type" evidence="7">
    <location>
        <begin position="1"/>
        <end position="97"/>
    </location>
</feature>
<dbReference type="Proteomes" id="UP000515728">
    <property type="component" value="Chromosome"/>
</dbReference>
<dbReference type="InterPro" id="IPR016032">
    <property type="entry name" value="Sig_transdc_resp-reg_C-effctor"/>
</dbReference>
<sequence>MQFRVLGPLEVVSGGRPVDLGSPKLRALLTLLLADHGRVVPLDRINETLWAGEPPATATGTLQSYVSQLRRLLEPDRAPRAAPRVLLTRPPGYLLVVDDLDVVRFERLLADGQRRLAEGRPAEADALLLEALALWRGEPFSDLGDGERAAVTADRARLAELRAVALERHVEAMLADGRPESAVAELERLVAVHPLRERLWGSLMLALYRTGRQADALRAFTTCRELLRDELGIDPGPELRRLEQAILTQDATVDGPRPAPAPVPADPAPVEPPRRAGFVGRRAELSTLVGRLAAAADGSGAVVLVGGEAGIGKTRLAEEAVAAAGAFGARVAWSRCADEAAAPALWPWTQVLRALGSDAGATTAGPGDSDTRRAELFEDIAAALLAAARERPLLVVLDDLHGADPLSLHLLRFLVGRIAAAPVLVLATLRDTADERTDALVHTLADLARERSVTRLRLGGLPVEEVSELLVDRGLADPALAGELRRRTEGNPFFLVELIELLRSERRLDAPSFAPAHPADIPASVRDVLERRLGRLPADTRALLTMAAVIGREFPLGVLEAASEVDAEQIAALLEPAVITGVVVEEGDGWVWRFGHELVRETIVAGLTRLQRARLHRRIAQALEGLPVAGNLDALAHHSYLAGPFAGAGTALRHAIAAADAARDRFAHATAAGHLARAVELADGDTALELLIALGRDLRAAGDLVGAQAALSRAITLATEAGDADRAAEATGVFGGVALWNWRAYGTSDPTVIARIDDLLAGTGSGGGDGVRRAELLGTLACELCYTDRRAEGMDAAREAARLARDLGDVPLLGRALNNFYLAGWVPGEEAARRAALDESLALVGSGLPVHTEAVARLHRAALALRFTELDLSRADLARASRLATELGLAELRAQVSYQEAGHATLRGEWDDAEKHAEEAYALQGRTSLWGANWCRLVQRMTVRRGQGRLDEVVAELLDGTVHEFAALRPVALLALVEVGEPEEARRLLARTDVQIPVDWSTDFLLCAWGEVAAALGAPDPGRLYRELLPQAAELVVAGTANAAWGSVHGVLGRLAARAGDVAAARAHLIEAVRVDTALGGDPWAERARADLAGLGAP</sequence>
<dbReference type="Pfam" id="PF13191">
    <property type="entry name" value="AAA_16"/>
    <property type="match status" value="1"/>
</dbReference>
<evidence type="ECO:0000313" key="9">
    <source>
        <dbReference type="Proteomes" id="UP000515728"/>
    </source>
</evidence>
<dbReference type="SUPFAM" id="SSF46894">
    <property type="entry name" value="C-terminal effector domain of the bipartite response regulators"/>
    <property type="match status" value="1"/>
</dbReference>